<evidence type="ECO:0000313" key="5">
    <source>
        <dbReference type="Proteomes" id="UP000694930"/>
    </source>
</evidence>
<dbReference type="InterPro" id="IPR055198">
    <property type="entry name" value="NSD_PHD"/>
</dbReference>
<dbReference type="PROSITE" id="PS01359">
    <property type="entry name" value="ZF_PHD_1"/>
    <property type="match status" value="1"/>
</dbReference>
<organism evidence="5 6">
    <name type="scientific">Solanum pennellii</name>
    <name type="common">Tomato</name>
    <name type="synonym">Lycopersicon pennellii</name>
    <dbReference type="NCBI Taxonomy" id="28526"/>
    <lineage>
        <taxon>Eukaryota</taxon>
        <taxon>Viridiplantae</taxon>
        <taxon>Streptophyta</taxon>
        <taxon>Embryophyta</taxon>
        <taxon>Tracheophyta</taxon>
        <taxon>Spermatophyta</taxon>
        <taxon>Magnoliopsida</taxon>
        <taxon>eudicotyledons</taxon>
        <taxon>Gunneridae</taxon>
        <taxon>Pentapetalae</taxon>
        <taxon>asterids</taxon>
        <taxon>lamiids</taxon>
        <taxon>Solanales</taxon>
        <taxon>Solanaceae</taxon>
        <taxon>Solanoideae</taxon>
        <taxon>Solaneae</taxon>
        <taxon>Solanum</taxon>
        <taxon>Solanum subgen. Lycopersicon</taxon>
    </lineage>
</organism>
<keyword evidence="1" id="KW-0479">Metal-binding</keyword>
<dbReference type="InterPro" id="IPR013083">
    <property type="entry name" value="Znf_RING/FYVE/PHD"/>
</dbReference>
<name>A0ABM1VDI1_SOLPN</name>
<evidence type="ECO:0000256" key="3">
    <source>
        <dbReference type="ARBA" id="ARBA00022833"/>
    </source>
</evidence>
<dbReference type="SUPFAM" id="SSF57903">
    <property type="entry name" value="FYVE/PHD zinc finger"/>
    <property type="match status" value="1"/>
</dbReference>
<accession>A0ABM1VDI1</accession>
<sequence>MAKNSGRRIFKKEKVAEDWCFQCKDGGELMICDHGGCLKAYHPECVGVEDSVLTSDKPWICGRHACLICKGKSYYQCYCCDRASCWSCIGEIDFVHLKGRNGLCNNCLKLALLVEENRNIDSDGTSEIGKHTSAFSGSITS</sequence>
<dbReference type="SMART" id="SM00249">
    <property type="entry name" value="PHD"/>
    <property type="match status" value="1"/>
</dbReference>
<evidence type="ECO:0000256" key="2">
    <source>
        <dbReference type="ARBA" id="ARBA00022771"/>
    </source>
</evidence>
<evidence type="ECO:0000259" key="4">
    <source>
        <dbReference type="SMART" id="SM00249"/>
    </source>
</evidence>
<dbReference type="CDD" id="cd15568">
    <property type="entry name" value="PHD5_NSD"/>
    <property type="match status" value="1"/>
</dbReference>
<feature type="domain" description="Zinc finger PHD-type" evidence="4">
    <location>
        <begin position="19"/>
        <end position="65"/>
    </location>
</feature>
<dbReference type="PANTHER" id="PTHR46695">
    <property type="entry name" value="ZINC FINGER CCCH DOMAIN-CONTAINING PROTEIN 44-RELATED"/>
    <property type="match status" value="1"/>
</dbReference>
<dbReference type="InterPro" id="IPR011011">
    <property type="entry name" value="Znf_FYVE_PHD"/>
</dbReference>
<proteinExistence type="predicted"/>
<dbReference type="Proteomes" id="UP000694930">
    <property type="component" value="Chromosome 1"/>
</dbReference>
<evidence type="ECO:0000313" key="6">
    <source>
        <dbReference type="RefSeq" id="XP_027773799.1"/>
    </source>
</evidence>
<dbReference type="InterPro" id="IPR001965">
    <property type="entry name" value="Znf_PHD"/>
</dbReference>
<dbReference type="Gene3D" id="3.30.40.10">
    <property type="entry name" value="Zinc/RING finger domain, C3HC4 (zinc finger)"/>
    <property type="match status" value="1"/>
</dbReference>
<evidence type="ECO:0000256" key="1">
    <source>
        <dbReference type="ARBA" id="ARBA00022723"/>
    </source>
</evidence>
<keyword evidence="2" id="KW-0863">Zinc-finger</keyword>
<reference evidence="6" key="2">
    <citation type="submission" date="2025-08" db="UniProtKB">
        <authorList>
            <consortium name="RefSeq"/>
        </authorList>
    </citation>
    <scope>IDENTIFICATION</scope>
</reference>
<keyword evidence="5" id="KW-1185">Reference proteome</keyword>
<dbReference type="RefSeq" id="XP_027773799.1">
    <property type="nucleotide sequence ID" value="XM_027917998.1"/>
</dbReference>
<dbReference type="GeneID" id="114077651"/>
<dbReference type="InterPro" id="IPR019786">
    <property type="entry name" value="Zinc_finger_PHD-type_CS"/>
</dbReference>
<protein>
    <submittedName>
        <fullName evidence="6">Zinc finger CCCH domain-containing protein 44-like</fullName>
    </submittedName>
</protein>
<reference evidence="5" key="1">
    <citation type="journal article" date="2014" name="Nat. Genet.">
        <title>The genome of the stress-tolerant wild tomato species Solanum pennellii.</title>
        <authorList>
            <person name="Bolger A."/>
            <person name="Scossa F."/>
            <person name="Bolger M.E."/>
            <person name="Lanz C."/>
            <person name="Maumus F."/>
            <person name="Tohge T."/>
            <person name="Quesneville H."/>
            <person name="Alseekh S."/>
            <person name="Sorensen I."/>
            <person name="Lichtenstein G."/>
            <person name="Fich E.A."/>
            <person name="Conte M."/>
            <person name="Keller H."/>
            <person name="Schneeberger K."/>
            <person name="Schwacke R."/>
            <person name="Ofner I."/>
            <person name="Vrebalov J."/>
            <person name="Xu Y."/>
            <person name="Osorio S."/>
            <person name="Aflitos S.A."/>
            <person name="Schijlen E."/>
            <person name="Jimenez-Gomez J.M."/>
            <person name="Ryngajllo M."/>
            <person name="Kimura S."/>
            <person name="Kumar R."/>
            <person name="Koenig D."/>
            <person name="Headland L.R."/>
            <person name="Maloof J.N."/>
            <person name="Sinha N."/>
            <person name="van Ham R.C."/>
            <person name="Lankhorst R.K."/>
            <person name="Mao L."/>
            <person name="Vogel A."/>
            <person name="Arsova B."/>
            <person name="Panstruga R."/>
            <person name="Fei Z."/>
            <person name="Rose J.K."/>
            <person name="Zamir D."/>
            <person name="Carrari F."/>
            <person name="Giovannoni J.J."/>
            <person name="Weigel D."/>
            <person name="Usadel B."/>
            <person name="Fernie A.R."/>
        </authorList>
    </citation>
    <scope>NUCLEOTIDE SEQUENCE [LARGE SCALE GENOMIC DNA]</scope>
    <source>
        <strain evidence="5">cv. LA0716</strain>
    </source>
</reference>
<keyword evidence="3" id="KW-0862">Zinc</keyword>
<dbReference type="PANTHER" id="PTHR46695:SF4">
    <property type="entry name" value="ZINC FINGER CCCH DOMAIN-CONTAINING PROTEIN 44"/>
    <property type="match status" value="1"/>
</dbReference>
<gene>
    <name evidence="6" type="primary">LOC114077651</name>
</gene>
<dbReference type="Pfam" id="PF22908">
    <property type="entry name" value="PHD_NSD"/>
    <property type="match status" value="1"/>
</dbReference>